<dbReference type="InterPro" id="IPR002104">
    <property type="entry name" value="Integrase_catalytic"/>
</dbReference>
<dbReference type="Pfam" id="PF00589">
    <property type="entry name" value="Phage_integrase"/>
    <property type="match status" value="1"/>
</dbReference>
<keyword evidence="2 8" id="KW-0238">DNA-binding</keyword>
<dbReference type="InterPro" id="IPR000524">
    <property type="entry name" value="Tscrpt_reg_HTH_GntR"/>
</dbReference>
<feature type="domain" description="HTH gntR-type" evidence="6">
    <location>
        <begin position="432"/>
        <end position="500"/>
    </location>
</feature>
<dbReference type="GO" id="GO:0003677">
    <property type="term" value="F:DNA binding"/>
    <property type="evidence" value="ECO:0007669"/>
    <property type="project" value="UniProtKB-KW"/>
</dbReference>
<keyword evidence="3" id="KW-0804">Transcription</keyword>
<dbReference type="SMART" id="SM00345">
    <property type="entry name" value="HTH_GNTR"/>
    <property type="match status" value="1"/>
</dbReference>
<keyword evidence="1" id="KW-0805">Transcription regulation</keyword>
<evidence type="ECO:0000259" key="6">
    <source>
        <dbReference type="PROSITE" id="PS50949"/>
    </source>
</evidence>
<dbReference type="PANTHER" id="PTHR30349:SF91">
    <property type="entry name" value="INTA PROTEIN"/>
    <property type="match status" value="1"/>
</dbReference>
<evidence type="ECO:0000256" key="4">
    <source>
        <dbReference type="ARBA" id="ARBA00023172"/>
    </source>
</evidence>
<gene>
    <name evidence="8" type="ORF">CLV30_101160</name>
</gene>
<evidence type="ECO:0000313" key="8">
    <source>
        <dbReference type="EMBL" id="PSL08193.1"/>
    </source>
</evidence>
<evidence type="ECO:0000256" key="2">
    <source>
        <dbReference type="ARBA" id="ARBA00023125"/>
    </source>
</evidence>
<protein>
    <submittedName>
        <fullName evidence="8">DNA-binding transcriptional regulator YhcF (GntR family)</fullName>
    </submittedName>
</protein>
<dbReference type="PROSITE" id="PS51898">
    <property type="entry name" value="TYR_RECOMBINASE"/>
    <property type="match status" value="1"/>
</dbReference>
<dbReference type="SUPFAM" id="SSF46785">
    <property type="entry name" value="Winged helix' DNA-binding domain"/>
    <property type="match status" value="1"/>
</dbReference>
<dbReference type="Gene3D" id="1.10.10.10">
    <property type="entry name" value="Winged helix-like DNA-binding domain superfamily/Winged helix DNA-binding domain"/>
    <property type="match status" value="1"/>
</dbReference>
<dbReference type="SUPFAM" id="SSF56349">
    <property type="entry name" value="DNA breaking-rejoining enzymes"/>
    <property type="match status" value="1"/>
</dbReference>
<evidence type="ECO:0000259" key="7">
    <source>
        <dbReference type="PROSITE" id="PS51898"/>
    </source>
</evidence>
<dbReference type="EMBL" id="PYGE01000001">
    <property type="protein sequence ID" value="PSL08193.1"/>
    <property type="molecule type" value="Genomic_DNA"/>
</dbReference>
<proteinExistence type="predicted"/>
<dbReference type="AlphaFoldDB" id="A0A2P8EFF9"/>
<dbReference type="PANTHER" id="PTHR30349">
    <property type="entry name" value="PHAGE INTEGRASE-RELATED"/>
    <property type="match status" value="1"/>
</dbReference>
<dbReference type="CDD" id="cd01189">
    <property type="entry name" value="INT_ICEBs1_C_like"/>
    <property type="match status" value="1"/>
</dbReference>
<feature type="region of interest" description="Disordered" evidence="5">
    <location>
        <begin position="498"/>
        <end position="527"/>
    </location>
</feature>
<feature type="compositionally biased region" description="Pro residues" evidence="5">
    <location>
        <begin position="202"/>
        <end position="215"/>
    </location>
</feature>
<organism evidence="8 9">
    <name type="scientific">Haloactinopolyspora alba</name>
    <dbReference type="NCBI Taxonomy" id="648780"/>
    <lineage>
        <taxon>Bacteria</taxon>
        <taxon>Bacillati</taxon>
        <taxon>Actinomycetota</taxon>
        <taxon>Actinomycetes</taxon>
        <taxon>Jiangellales</taxon>
        <taxon>Jiangellaceae</taxon>
        <taxon>Haloactinopolyspora</taxon>
    </lineage>
</organism>
<dbReference type="GO" id="GO:0006310">
    <property type="term" value="P:DNA recombination"/>
    <property type="evidence" value="ECO:0007669"/>
    <property type="project" value="UniProtKB-KW"/>
</dbReference>
<dbReference type="CDD" id="cd07377">
    <property type="entry name" value="WHTH_GntR"/>
    <property type="match status" value="1"/>
</dbReference>
<dbReference type="RefSeq" id="WP_205740347.1">
    <property type="nucleotide sequence ID" value="NZ_ML142897.1"/>
</dbReference>
<feature type="domain" description="Tyr recombinase" evidence="7">
    <location>
        <begin position="208"/>
        <end position="409"/>
    </location>
</feature>
<sequence length="598" mass="66805">MTSEGKRRSRQQGSIDLLPSGALRVRVYAGVDPVTKKRYDLVEVVPAGPKAAKEAEAARVRMLNEMNERRNPRTNATVSQLLERHLRENKLEPSTEGTYRGYLKKHVLPFVGKEKVGKIDAEILDSLYYEMRRCREHCSGRKALVDHRTLREHDCDERCRRHECRPLGESTIRQVHMILSGAFRRAQRWKWISVNPASTAEPPAPARSNPDPPSPEEAARIVTAAWDSDADWGMLVWLTMVTGYRRGELCAIRWEDIDLPNRVLHLSRSIGQLGRRRWEKDTKSHADRRVVLDEATVELLGEHRDRWVARMAALGMELSQDAYVFSLKPDGSEPRIPDSVTQRYGKLARRLGIRTTLHKLRHYNATELIAAGVNIRTVAGRLGHGSGGTTTLRSYTAWVSEADQRAAGEIATRMPERPARAALPERQEFEASNPYEKIAVDLRDRIYAGELAIGMPIPSVKQLARDHDVSVSTAQRAVRLLEEWGLVRVATGRPTLVQPRADTEPQEPVTEQTNVETEPPGATGDGVQPVDLEVRKLGATVATLRTSADPADATVLHRLLVGAVKRDSAELAAIDEYELVVRRAGHATVVTTYVAATA</sequence>
<accession>A0A2P8EFF9</accession>
<dbReference type="GO" id="GO:0003700">
    <property type="term" value="F:DNA-binding transcription factor activity"/>
    <property type="evidence" value="ECO:0007669"/>
    <property type="project" value="InterPro"/>
</dbReference>
<evidence type="ECO:0000256" key="3">
    <source>
        <dbReference type="ARBA" id="ARBA00023163"/>
    </source>
</evidence>
<feature type="region of interest" description="Disordered" evidence="5">
    <location>
        <begin position="197"/>
        <end position="217"/>
    </location>
</feature>
<dbReference type="PROSITE" id="PS50949">
    <property type="entry name" value="HTH_GNTR"/>
    <property type="match status" value="1"/>
</dbReference>
<evidence type="ECO:0000256" key="5">
    <source>
        <dbReference type="SAM" id="MobiDB-lite"/>
    </source>
</evidence>
<dbReference type="InterPro" id="IPR036390">
    <property type="entry name" value="WH_DNA-bd_sf"/>
</dbReference>
<comment type="caution">
    <text evidence="8">The sequence shown here is derived from an EMBL/GenBank/DDBJ whole genome shotgun (WGS) entry which is preliminary data.</text>
</comment>
<dbReference type="Pfam" id="PF00392">
    <property type="entry name" value="GntR"/>
    <property type="match status" value="1"/>
</dbReference>
<dbReference type="InterPro" id="IPR013762">
    <property type="entry name" value="Integrase-like_cat_sf"/>
</dbReference>
<keyword evidence="9" id="KW-1185">Reference proteome</keyword>
<dbReference type="InterPro" id="IPR010998">
    <property type="entry name" value="Integrase_recombinase_N"/>
</dbReference>
<evidence type="ECO:0000313" key="9">
    <source>
        <dbReference type="Proteomes" id="UP000243528"/>
    </source>
</evidence>
<dbReference type="Gene3D" id="1.10.150.130">
    <property type="match status" value="1"/>
</dbReference>
<dbReference type="InterPro" id="IPR011010">
    <property type="entry name" value="DNA_brk_join_enz"/>
</dbReference>
<dbReference type="Proteomes" id="UP000243528">
    <property type="component" value="Unassembled WGS sequence"/>
</dbReference>
<reference evidence="8 9" key="1">
    <citation type="submission" date="2018-03" db="EMBL/GenBank/DDBJ databases">
        <title>Genomic Encyclopedia of Archaeal and Bacterial Type Strains, Phase II (KMG-II): from individual species to whole genera.</title>
        <authorList>
            <person name="Goeker M."/>
        </authorList>
    </citation>
    <scope>NUCLEOTIDE SEQUENCE [LARGE SCALE GENOMIC DNA]</scope>
    <source>
        <strain evidence="8 9">DSM 45211</strain>
    </source>
</reference>
<dbReference type="InterPro" id="IPR036388">
    <property type="entry name" value="WH-like_DNA-bd_sf"/>
</dbReference>
<keyword evidence="4" id="KW-0233">DNA recombination</keyword>
<dbReference type="GO" id="GO:0015074">
    <property type="term" value="P:DNA integration"/>
    <property type="evidence" value="ECO:0007669"/>
    <property type="project" value="InterPro"/>
</dbReference>
<dbReference type="Gene3D" id="1.10.443.10">
    <property type="entry name" value="Intergrase catalytic core"/>
    <property type="match status" value="1"/>
</dbReference>
<evidence type="ECO:0000256" key="1">
    <source>
        <dbReference type="ARBA" id="ARBA00023015"/>
    </source>
</evidence>
<name>A0A2P8EFF9_9ACTN</name>
<dbReference type="InterPro" id="IPR050090">
    <property type="entry name" value="Tyrosine_recombinase_XerCD"/>
</dbReference>